<gene>
    <name evidence="5" type="ORF">GSCOC_T00042790001</name>
</gene>
<dbReference type="GO" id="GO:0008270">
    <property type="term" value="F:zinc ion binding"/>
    <property type="evidence" value="ECO:0007669"/>
    <property type="project" value="UniProtKB-KW"/>
</dbReference>
<accession>A0A068V3J2</accession>
<dbReference type="OMA" id="EMNGVAM"/>
<dbReference type="InterPro" id="IPR011011">
    <property type="entry name" value="Znf_FYVE_PHD"/>
</dbReference>
<evidence type="ECO:0000256" key="3">
    <source>
        <dbReference type="ARBA" id="ARBA00022833"/>
    </source>
</evidence>
<evidence type="ECO:0000256" key="1">
    <source>
        <dbReference type="ARBA" id="ARBA00022723"/>
    </source>
</evidence>
<dbReference type="Gramene" id="CDP15181">
    <property type="protein sequence ID" value="CDP15181"/>
    <property type="gene ID" value="GSCOC_T00042790001"/>
</dbReference>
<dbReference type="SUPFAM" id="SSF57903">
    <property type="entry name" value="FYVE/PHD zinc finger"/>
    <property type="match status" value="1"/>
</dbReference>
<proteinExistence type="predicted"/>
<organism evidence="5 6">
    <name type="scientific">Coffea canephora</name>
    <name type="common">Robusta coffee</name>
    <dbReference type="NCBI Taxonomy" id="49390"/>
    <lineage>
        <taxon>Eukaryota</taxon>
        <taxon>Viridiplantae</taxon>
        <taxon>Streptophyta</taxon>
        <taxon>Embryophyta</taxon>
        <taxon>Tracheophyta</taxon>
        <taxon>Spermatophyta</taxon>
        <taxon>Magnoliopsida</taxon>
        <taxon>eudicotyledons</taxon>
        <taxon>Gunneridae</taxon>
        <taxon>Pentapetalae</taxon>
        <taxon>asterids</taxon>
        <taxon>lamiids</taxon>
        <taxon>Gentianales</taxon>
        <taxon>Rubiaceae</taxon>
        <taxon>Ixoroideae</taxon>
        <taxon>Gardenieae complex</taxon>
        <taxon>Bertiereae - Coffeeae clade</taxon>
        <taxon>Coffeeae</taxon>
        <taxon>Coffea</taxon>
    </lineage>
</organism>
<keyword evidence="3" id="KW-0862">Zinc</keyword>
<evidence type="ECO:0000313" key="5">
    <source>
        <dbReference type="EMBL" id="CDP15181.1"/>
    </source>
</evidence>
<reference evidence="6" key="1">
    <citation type="journal article" date="2014" name="Science">
        <title>The coffee genome provides insight into the convergent evolution of caffeine biosynthesis.</title>
        <authorList>
            <person name="Denoeud F."/>
            <person name="Carretero-Paulet L."/>
            <person name="Dereeper A."/>
            <person name="Droc G."/>
            <person name="Guyot R."/>
            <person name="Pietrella M."/>
            <person name="Zheng C."/>
            <person name="Alberti A."/>
            <person name="Anthony F."/>
            <person name="Aprea G."/>
            <person name="Aury J.M."/>
            <person name="Bento P."/>
            <person name="Bernard M."/>
            <person name="Bocs S."/>
            <person name="Campa C."/>
            <person name="Cenci A."/>
            <person name="Combes M.C."/>
            <person name="Crouzillat D."/>
            <person name="Da Silva C."/>
            <person name="Daddiego L."/>
            <person name="De Bellis F."/>
            <person name="Dussert S."/>
            <person name="Garsmeur O."/>
            <person name="Gayraud T."/>
            <person name="Guignon V."/>
            <person name="Jahn K."/>
            <person name="Jamilloux V."/>
            <person name="Joet T."/>
            <person name="Labadie K."/>
            <person name="Lan T."/>
            <person name="Leclercq J."/>
            <person name="Lepelley M."/>
            <person name="Leroy T."/>
            <person name="Li L.T."/>
            <person name="Librado P."/>
            <person name="Lopez L."/>
            <person name="Munoz A."/>
            <person name="Noel B."/>
            <person name="Pallavicini A."/>
            <person name="Perrotta G."/>
            <person name="Poncet V."/>
            <person name="Pot D."/>
            <person name="Priyono X."/>
            <person name="Rigoreau M."/>
            <person name="Rouard M."/>
            <person name="Rozas J."/>
            <person name="Tranchant-Dubreuil C."/>
            <person name="VanBuren R."/>
            <person name="Zhang Q."/>
            <person name="Andrade A.C."/>
            <person name="Argout X."/>
            <person name="Bertrand B."/>
            <person name="de Kochko A."/>
            <person name="Graziosi G."/>
            <person name="Henry R.J."/>
            <person name="Jayarama X."/>
            <person name="Ming R."/>
            <person name="Nagai C."/>
            <person name="Rounsley S."/>
            <person name="Sankoff D."/>
            <person name="Giuliano G."/>
            <person name="Albert V.A."/>
            <person name="Wincker P."/>
            <person name="Lashermes P."/>
        </authorList>
    </citation>
    <scope>NUCLEOTIDE SEQUENCE [LARGE SCALE GENOMIC DNA]</scope>
    <source>
        <strain evidence="6">cv. DH200-94</strain>
    </source>
</reference>
<dbReference type="FunCoup" id="A0A068V3J2">
    <property type="interactions" value="985"/>
</dbReference>
<dbReference type="OrthoDB" id="692041at2759"/>
<dbReference type="AlphaFoldDB" id="A0A068V3J2"/>
<protein>
    <submittedName>
        <fullName evidence="5">Uncharacterized protein</fullName>
    </submittedName>
</protein>
<name>A0A068V3J2_COFCA</name>
<dbReference type="InParanoid" id="A0A068V3J2"/>
<dbReference type="PANTHER" id="PTHR34451">
    <property type="entry name" value="PHD FINGER FAMILY PROTEIN"/>
    <property type="match status" value="1"/>
</dbReference>
<keyword evidence="1" id="KW-0479">Metal-binding</keyword>
<feature type="compositionally biased region" description="Low complexity" evidence="4">
    <location>
        <begin position="11"/>
        <end position="23"/>
    </location>
</feature>
<dbReference type="STRING" id="49390.A0A068V3J2"/>
<dbReference type="EMBL" id="HG739180">
    <property type="protein sequence ID" value="CDP15181.1"/>
    <property type="molecule type" value="Genomic_DNA"/>
</dbReference>
<dbReference type="PANTHER" id="PTHR34451:SF7">
    <property type="entry name" value="PHD FINGER FAMILY PROTEIN"/>
    <property type="match status" value="1"/>
</dbReference>
<keyword evidence="2" id="KW-0863">Zinc-finger</keyword>
<sequence length="357" mass="37976">MKSTMLVKPDPSSSSASSTAPTTCGNCGVQERRLLHHVRHRGIFRRLCTTCVLRLHPQSFCPTCFAVYHPSPPPSGPNDAVTCFKCYSSSHIHCVGPNYPNPYVCPNCVNPNSPIFTLKKAKDLGIEGSEAANGNNGEYRVIDKKAAKVLLAAARIAAVSMSKAAVAARAEAERRAKEAAFTRKRAREALEHVAYLVAKEKLKKKESAAAATAVEVLGVAGRSSGVKVTNVSGNNVNSNVSSVNVGVVGVGREGRRAGNVERVDGSNDVLAALNAVELREGEKNGDVKVDNVIDVVPMDVEENGTVQLTAKKSGNIDHVKDPNGVMENVSNGDAVVLPAEDQVRHAEKSLSLQQNHN</sequence>
<keyword evidence="6" id="KW-1185">Reference proteome</keyword>
<feature type="region of interest" description="Disordered" evidence="4">
    <location>
        <begin position="1"/>
        <end position="23"/>
    </location>
</feature>
<evidence type="ECO:0000313" key="6">
    <source>
        <dbReference type="Proteomes" id="UP000295252"/>
    </source>
</evidence>
<evidence type="ECO:0000256" key="4">
    <source>
        <dbReference type="SAM" id="MobiDB-lite"/>
    </source>
</evidence>
<evidence type="ECO:0000256" key="2">
    <source>
        <dbReference type="ARBA" id="ARBA00022771"/>
    </source>
</evidence>
<dbReference type="Proteomes" id="UP000295252">
    <property type="component" value="Chromosome IV"/>
</dbReference>